<reference evidence="8" key="1">
    <citation type="journal article" date="2021" name="Int. J. Syst. Evol. Microbiol.">
        <title>Bradyrhizobium septentrionale sp. nov. (sv. septentrionale) and Bradyrhizobium quebecense sp. nov. (sv. septentrionale) associated with legumes native to Canada possess rearranged symbiosis genes and numerous insertion sequences.</title>
        <authorList>
            <person name="Bromfield E.S.P."/>
            <person name="Cloutier S."/>
        </authorList>
    </citation>
    <scope>NUCLEOTIDE SEQUENCE</scope>
    <source>
        <strain evidence="8">5S5</strain>
    </source>
</reference>
<keyword evidence="4" id="KW-0249">Electron transport</keyword>
<keyword evidence="6" id="KW-0411">Iron-sulfur</keyword>
<evidence type="ECO:0000256" key="2">
    <source>
        <dbReference type="ARBA" id="ARBA00022485"/>
    </source>
</evidence>
<dbReference type="InterPro" id="IPR000170">
    <property type="entry name" value="High_potential_FeS_prot"/>
</dbReference>
<evidence type="ECO:0000256" key="1">
    <source>
        <dbReference type="ARBA" id="ARBA00022448"/>
    </source>
</evidence>
<keyword evidence="9" id="KW-1185">Reference proteome</keyword>
<gene>
    <name evidence="8" type="ORF">WDK88_34525</name>
</gene>
<proteinExistence type="predicted"/>
<keyword evidence="2" id="KW-0004">4Fe-4S</keyword>
<keyword evidence="1" id="KW-0813">Transport</keyword>
<dbReference type="Gene3D" id="4.10.490.10">
    <property type="entry name" value="High potential iron-sulphur protein"/>
    <property type="match status" value="1"/>
</dbReference>
<name>A0ABZ2NVA1_9BRAD</name>
<dbReference type="PROSITE" id="PS51373">
    <property type="entry name" value="HIPIP"/>
    <property type="match status" value="1"/>
</dbReference>
<protein>
    <recommendedName>
        <fullName evidence="7">High potential iron-sulfur proteins family profile domain-containing protein</fullName>
    </recommendedName>
</protein>
<evidence type="ECO:0000313" key="9">
    <source>
        <dbReference type="Proteomes" id="UP001432046"/>
    </source>
</evidence>
<evidence type="ECO:0000256" key="4">
    <source>
        <dbReference type="ARBA" id="ARBA00022982"/>
    </source>
</evidence>
<dbReference type="RefSeq" id="WP_210295628.1">
    <property type="nucleotide sequence ID" value="NZ_CP088285.1"/>
</dbReference>
<evidence type="ECO:0000256" key="5">
    <source>
        <dbReference type="ARBA" id="ARBA00023004"/>
    </source>
</evidence>
<dbReference type="EMBL" id="CP147711">
    <property type="protein sequence ID" value="WXC78461.1"/>
    <property type="molecule type" value="Genomic_DNA"/>
</dbReference>
<keyword evidence="5" id="KW-0408">Iron</keyword>
<organism evidence="8 9">
    <name type="scientific">Bradyrhizobium septentrionale</name>
    <dbReference type="NCBI Taxonomy" id="1404411"/>
    <lineage>
        <taxon>Bacteria</taxon>
        <taxon>Pseudomonadati</taxon>
        <taxon>Pseudomonadota</taxon>
        <taxon>Alphaproteobacteria</taxon>
        <taxon>Hyphomicrobiales</taxon>
        <taxon>Nitrobacteraceae</taxon>
        <taxon>Bradyrhizobium</taxon>
    </lineage>
</organism>
<evidence type="ECO:0000259" key="7">
    <source>
        <dbReference type="PROSITE" id="PS51373"/>
    </source>
</evidence>
<accession>A0ABZ2NVA1</accession>
<evidence type="ECO:0000256" key="3">
    <source>
        <dbReference type="ARBA" id="ARBA00022723"/>
    </source>
</evidence>
<sequence length="118" mass="12740">MLIIARCWGHNFAYNTALWLWVPAFAGTTHGVNTMAKQLPNRSRRAFIGAAFAALPSLLLRPATASDKMTKPQAEYQDSPNGIYSCGACTLFVEPDGCKVVEGAISKDGWCKAFAAVD</sequence>
<dbReference type="Proteomes" id="UP001432046">
    <property type="component" value="Chromosome"/>
</dbReference>
<evidence type="ECO:0000313" key="8">
    <source>
        <dbReference type="EMBL" id="WXC78461.1"/>
    </source>
</evidence>
<evidence type="ECO:0000256" key="6">
    <source>
        <dbReference type="ARBA" id="ARBA00023014"/>
    </source>
</evidence>
<dbReference type="InterPro" id="IPR036369">
    <property type="entry name" value="HIPIP_sf"/>
</dbReference>
<keyword evidence="3" id="KW-0479">Metal-binding</keyword>
<reference evidence="8" key="2">
    <citation type="submission" date="2024-03" db="EMBL/GenBank/DDBJ databases">
        <authorList>
            <person name="Bromfield E.S.P."/>
            <person name="Cloutier S."/>
        </authorList>
    </citation>
    <scope>NUCLEOTIDE SEQUENCE</scope>
    <source>
        <strain evidence="8">5S5</strain>
    </source>
</reference>
<feature type="domain" description="High potential iron-sulfur proteins family profile" evidence="7">
    <location>
        <begin position="57"/>
        <end position="118"/>
    </location>
</feature>
<dbReference type="SUPFAM" id="SSF57652">
    <property type="entry name" value="HIPIP (high potential iron protein)"/>
    <property type="match status" value="1"/>
</dbReference>